<comment type="subcellular location">
    <subcellularLocation>
        <location evidence="1">Membrane</location>
        <topology evidence="1">Multi-pass membrane protein</topology>
    </subcellularLocation>
</comment>
<proteinExistence type="predicted"/>
<feature type="transmembrane region" description="Helical" evidence="5">
    <location>
        <begin position="6"/>
        <end position="26"/>
    </location>
</feature>
<dbReference type="EMBL" id="CP069109">
    <property type="protein sequence ID" value="QSS58021.1"/>
    <property type="molecule type" value="Genomic_DNA"/>
</dbReference>
<dbReference type="Proteomes" id="UP000663671">
    <property type="component" value="Chromosome 2"/>
</dbReference>
<evidence type="ECO:0000256" key="4">
    <source>
        <dbReference type="ARBA" id="ARBA00023136"/>
    </source>
</evidence>
<evidence type="ECO:0000313" key="6">
    <source>
        <dbReference type="EMBL" id="QSS58021.1"/>
    </source>
</evidence>
<evidence type="ECO:0000256" key="3">
    <source>
        <dbReference type="ARBA" id="ARBA00022989"/>
    </source>
</evidence>
<sequence>MSDSQFKYSIALGILYLFLGAFYTVFTHNYDFELHQVGLSFLGLLLGMITSAATHPFWDWNYRRLVRQREANGGVPGESEPEYRLPLAIAFQLSAVGSSALASAMGANLILRSIFAAAFPIFGVRYMEHNSGQRAIGHQVVILKNDKP</sequence>
<keyword evidence="3 5" id="KW-1133">Transmembrane helix</keyword>
<reference evidence="6" key="1">
    <citation type="submission" date="2021-01" db="EMBL/GenBank/DDBJ databases">
        <title>Chromosome-level genome assembly of a human fungal pathogen reveals clustering of transcriptionally co-regulated genes.</title>
        <authorList>
            <person name="Voorhies M."/>
            <person name="Cohen S."/>
            <person name="Shea T.P."/>
            <person name="Petrus S."/>
            <person name="Munoz J.F."/>
            <person name="Poplawski S."/>
            <person name="Goldman W.E."/>
            <person name="Michael T."/>
            <person name="Cuomo C.A."/>
            <person name="Sil A."/>
            <person name="Beyhan S."/>
        </authorList>
    </citation>
    <scope>NUCLEOTIDE SEQUENCE</scope>
    <source>
        <strain evidence="6">WU24</strain>
    </source>
</reference>
<dbReference type="GO" id="GO:0005886">
    <property type="term" value="C:plasma membrane"/>
    <property type="evidence" value="ECO:0007669"/>
    <property type="project" value="TreeGrafter"/>
</dbReference>
<evidence type="ECO:0000256" key="5">
    <source>
        <dbReference type="SAM" id="Phobius"/>
    </source>
</evidence>
<dbReference type="OrthoDB" id="3561359at2759"/>
<evidence type="ECO:0000256" key="1">
    <source>
        <dbReference type="ARBA" id="ARBA00004141"/>
    </source>
</evidence>
<keyword evidence="2 5" id="KW-0812">Transmembrane</keyword>
<dbReference type="PANTHER" id="PTHR23502">
    <property type="entry name" value="MAJOR FACILITATOR SUPERFAMILY"/>
    <property type="match status" value="1"/>
</dbReference>
<dbReference type="AlphaFoldDB" id="A0A8A1LW75"/>
<name>A0A8A1LW75_AJECA</name>
<accession>A0A8A1LW75</accession>
<protein>
    <submittedName>
        <fullName evidence="6">Uncharacterized protein</fullName>
    </submittedName>
</protein>
<evidence type="ECO:0000313" key="7">
    <source>
        <dbReference type="Proteomes" id="UP000663671"/>
    </source>
</evidence>
<dbReference type="PANTHER" id="PTHR23502:SF7">
    <property type="entry name" value="DRUG_PROTON ANTIPORTER YHK8-RELATED"/>
    <property type="match status" value="1"/>
</dbReference>
<organism evidence="6 7">
    <name type="scientific">Ajellomyces capsulatus</name>
    <name type="common">Darling's disease fungus</name>
    <name type="synonym">Histoplasma capsulatum</name>
    <dbReference type="NCBI Taxonomy" id="5037"/>
    <lineage>
        <taxon>Eukaryota</taxon>
        <taxon>Fungi</taxon>
        <taxon>Dikarya</taxon>
        <taxon>Ascomycota</taxon>
        <taxon>Pezizomycotina</taxon>
        <taxon>Eurotiomycetes</taxon>
        <taxon>Eurotiomycetidae</taxon>
        <taxon>Onygenales</taxon>
        <taxon>Ajellomycetaceae</taxon>
        <taxon>Histoplasma</taxon>
    </lineage>
</organism>
<feature type="transmembrane region" description="Helical" evidence="5">
    <location>
        <begin position="38"/>
        <end position="58"/>
    </location>
</feature>
<evidence type="ECO:0000256" key="2">
    <source>
        <dbReference type="ARBA" id="ARBA00022692"/>
    </source>
</evidence>
<gene>
    <name evidence="6" type="ORF">I7I51_07440</name>
</gene>
<dbReference type="GO" id="GO:0022857">
    <property type="term" value="F:transmembrane transporter activity"/>
    <property type="evidence" value="ECO:0007669"/>
    <property type="project" value="TreeGrafter"/>
</dbReference>
<keyword evidence="4 5" id="KW-0472">Membrane</keyword>
<dbReference type="VEuPathDB" id="FungiDB:I7I51_07440"/>